<protein>
    <recommendedName>
        <fullName evidence="4">Tetratricopeptide repeat protein</fullName>
    </recommendedName>
</protein>
<organism evidence="3">
    <name type="scientific">Eiseniibacteriota bacterium</name>
    <dbReference type="NCBI Taxonomy" id="2212470"/>
    <lineage>
        <taxon>Bacteria</taxon>
        <taxon>Candidatus Eiseniibacteriota</taxon>
    </lineage>
</organism>
<dbReference type="PROSITE" id="PS50005">
    <property type="entry name" value="TPR"/>
    <property type="match status" value="1"/>
</dbReference>
<evidence type="ECO:0008006" key="4">
    <source>
        <dbReference type="Google" id="ProtNLM"/>
    </source>
</evidence>
<keyword evidence="2" id="KW-0732">Signal</keyword>
<gene>
    <name evidence="3" type="ORF">ENO08_02160</name>
</gene>
<dbReference type="InterPro" id="IPR019734">
    <property type="entry name" value="TPR_rpt"/>
</dbReference>
<evidence type="ECO:0000313" key="3">
    <source>
        <dbReference type="EMBL" id="HER43247.1"/>
    </source>
</evidence>
<feature type="repeat" description="TPR" evidence="1">
    <location>
        <begin position="209"/>
        <end position="242"/>
    </location>
</feature>
<dbReference type="Proteomes" id="UP000886069">
    <property type="component" value="Unassembled WGS sequence"/>
</dbReference>
<name>A0A7V2F2X7_UNCEI</name>
<comment type="caution">
    <text evidence="3">The sequence shown here is derived from an EMBL/GenBank/DDBJ whole genome shotgun (WGS) entry which is preliminary data.</text>
</comment>
<reference evidence="3" key="1">
    <citation type="journal article" date="2020" name="mSystems">
        <title>Genome- and Community-Level Interaction Insights into Carbon Utilization and Element Cycling Functions of Hydrothermarchaeota in Hydrothermal Sediment.</title>
        <authorList>
            <person name="Zhou Z."/>
            <person name="Liu Y."/>
            <person name="Xu W."/>
            <person name="Pan J."/>
            <person name="Luo Z.H."/>
            <person name="Li M."/>
        </authorList>
    </citation>
    <scope>NUCLEOTIDE SEQUENCE [LARGE SCALE GENOMIC DNA]</scope>
    <source>
        <strain evidence="3">SpSt-1233</strain>
    </source>
</reference>
<dbReference type="InterPro" id="IPR011990">
    <property type="entry name" value="TPR-like_helical_dom_sf"/>
</dbReference>
<accession>A0A7V2F2X7</accession>
<sequence length="308" mass="34782">MKRRRTGSIAALICFLLLPAACSERGEVSDLYILEELETASSVADPEKRIERLRIFIGNHGDHPYRIRAYTEIFETISEDLEGEGPALDFLEEAIERESDPQARGMLQYRRFTHLWERDRERAIRLAGELAEGPESYYRLFLYISYHLAGGEEGGRYAGIARRTLSKAMDAATNDAERARAAALLGGLEWKLGNEERALEILEPIAGTTAADESLGEIYWKRGEREKALEAYIRLAAAAPGVREERSIDSLYALVHPGGGGLDGLIWEKRIICCEELVPHRFVDIEGRAYDLARMKGRRLVLMVWQPT</sequence>
<proteinExistence type="predicted"/>
<keyword evidence="1" id="KW-0802">TPR repeat</keyword>
<dbReference type="AlphaFoldDB" id="A0A7V2F2X7"/>
<dbReference type="Gene3D" id="1.25.40.10">
    <property type="entry name" value="Tetratricopeptide repeat domain"/>
    <property type="match status" value="1"/>
</dbReference>
<feature type="chain" id="PRO_5030924243" description="Tetratricopeptide repeat protein" evidence="2">
    <location>
        <begin position="24"/>
        <end position="308"/>
    </location>
</feature>
<feature type="signal peptide" evidence="2">
    <location>
        <begin position="1"/>
        <end position="23"/>
    </location>
</feature>
<evidence type="ECO:0000256" key="1">
    <source>
        <dbReference type="PROSITE-ProRule" id="PRU00339"/>
    </source>
</evidence>
<evidence type="ECO:0000256" key="2">
    <source>
        <dbReference type="SAM" id="SignalP"/>
    </source>
</evidence>
<dbReference type="EMBL" id="DSEC01000151">
    <property type="protein sequence ID" value="HER43247.1"/>
    <property type="molecule type" value="Genomic_DNA"/>
</dbReference>